<keyword evidence="5" id="KW-0694">RNA-binding</keyword>
<evidence type="ECO:0000256" key="4">
    <source>
        <dbReference type="ARBA" id="ARBA00035206"/>
    </source>
</evidence>
<protein>
    <recommendedName>
        <fullName evidence="4 5">Large ribosomal subunit protein uL24</fullName>
    </recommendedName>
</protein>
<dbReference type="PANTHER" id="PTHR12903">
    <property type="entry name" value="MITOCHONDRIAL RIBOSOMAL PROTEIN L24"/>
    <property type="match status" value="1"/>
</dbReference>
<dbReference type="EMBL" id="CP021455">
    <property type="protein sequence ID" value="ARU06385.1"/>
    <property type="molecule type" value="Genomic_DNA"/>
</dbReference>
<dbReference type="RefSeq" id="WP_087283477.1">
    <property type="nucleotide sequence ID" value="NZ_CP021455.1"/>
</dbReference>
<name>A0A1Y0ERU1_9BURK</name>
<dbReference type="OrthoDB" id="9807419at2"/>
<sequence>MNKLIKGDQVIVLTGRDKGKTGKIALRVDDERVVVEGVNLVKKHVKPNPMKGETGGIVEKSMPIHQSNLAIFNTATGKADRVSIKVDESAAKGKRRVRVYKSSGDAIKVA</sequence>
<keyword evidence="10" id="KW-1185">Reference proteome</keyword>
<evidence type="ECO:0000256" key="3">
    <source>
        <dbReference type="ARBA" id="ARBA00023274"/>
    </source>
</evidence>
<dbReference type="KEGG" id="cser:CCO03_18495"/>
<evidence type="ECO:0000256" key="5">
    <source>
        <dbReference type="HAMAP-Rule" id="MF_01326"/>
    </source>
</evidence>
<dbReference type="InterPro" id="IPR008991">
    <property type="entry name" value="Translation_prot_SH3-like_sf"/>
</dbReference>
<evidence type="ECO:0000256" key="1">
    <source>
        <dbReference type="ARBA" id="ARBA00010618"/>
    </source>
</evidence>
<keyword evidence="5" id="KW-0699">rRNA-binding</keyword>
<dbReference type="GO" id="GO:0005840">
    <property type="term" value="C:ribosome"/>
    <property type="evidence" value="ECO:0007669"/>
    <property type="project" value="UniProtKB-KW"/>
</dbReference>
<gene>
    <name evidence="5" type="primary">rplX</name>
    <name evidence="9" type="ORF">CCO03_18495</name>
</gene>
<dbReference type="Pfam" id="PF17136">
    <property type="entry name" value="ribosomal_L24"/>
    <property type="match status" value="1"/>
</dbReference>
<dbReference type="Gene3D" id="2.30.30.30">
    <property type="match status" value="1"/>
</dbReference>
<dbReference type="NCBIfam" id="TIGR01079">
    <property type="entry name" value="rplX_bact"/>
    <property type="match status" value="1"/>
</dbReference>
<comment type="function">
    <text evidence="5">One of the proteins that surrounds the polypeptide exit tunnel on the outside of the subunit.</text>
</comment>
<feature type="domain" description="KOW" evidence="7">
    <location>
        <begin position="6"/>
        <end position="36"/>
    </location>
</feature>
<dbReference type="InterPro" id="IPR005825">
    <property type="entry name" value="Ribosomal_uL24_CS"/>
</dbReference>
<proteinExistence type="inferred from homology"/>
<keyword evidence="3 5" id="KW-0687">Ribonucleoprotein</keyword>
<evidence type="ECO:0000313" key="10">
    <source>
        <dbReference type="Proteomes" id="UP000196138"/>
    </source>
</evidence>
<dbReference type="GO" id="GO:0003735">
    <property type="term" value="F:structural constituent of ribosome"/>
    <property type="evidence" value="ECO:0007669"/>
    <property type="project" value="InterPro"/>
</dbReference>
<dbReference type="HAMAP" id="MF_01326_B">
    <property type="entry name" value="Ribosomal_uL24_B"/>
    <property type="match status" value="1"/>
</dbReference>
<dbReference type="Proteomes" id="UP000196138">
    <property type="component" value="Chromosome"/>
</dbReference>
<comment type="subunit">
    <text evidence="5">Part of the 50S ribosomal subunit.</text>
</comment>
<dbReference type="InterPro" id="IPR041988">
    <property type="entry name" value="Ribosomal_uL24_KOW"/>
</dbReference>
<evidence type="ECO:0000256" key="2">
    <source>
        <dbReference type="ARBA" id="ARBA00022980"/>
    </source>
</evidence>
<dbReference type="GO" id="GO:1990904">
    <property type="term" value="C:ribonucleoprotein complex"/>
    <property type="evidence" value="ECO:0007669"/>
    <property type="project" value="UniProtKB-KW"/>
</dbReference>
<evidence type="ECO:0000256" key="6">
    <source>
        <dbReference type="RuleBase" id="RU003477"/>
    </source>
</evidence>
<keyword evidence="2 5" id="KW-0689">Ribosomal protein</keyword>
<feature type="domain" description="Large ribosomal subunit protein uL24 C-terminal" evidence="8">
    <location>
        <begin position="38"/>
        <end position="107"/>
    </location>
</feature>
<dbReference type="GO" id="GO:0006412">
    <property type="term" value="P:translation"/>
    <property type="evidence" value="ECO:0007669"/>
    <property type="project" value="UniProtKB-UniRule"/>
</dbReference>
<dbReference type="GO" id="GO:0019843">
    <property type="term" value="F:rRNA binding"/>
    <property type="evidence" value="ECO:0007669"/>
    <property type="project" value="UniProtKB-UniRule"/>
</dbReference>
<dbReference type="InterPro" id="IPR057264">
    <property type="entry name" value="Ribosomal_uL24_C"/>
</dbReference>
<dbReference type="SUPFAM" id="SSF50104">
    <property type="entry name" value="Translation proteins SH3-like domain"/>
    <property type="match status" value="1"/>
</dbReference>
<comment type="similarity">
    <text evidence="1 5 6">Belongs to the universal ribosomal protein uL24 family.</text>
</comment>
<dbReference type="Pfam" id="PF00467">
    <property type="entry name" value="KOW"/>
    <property type="match status" value="1"/>
</dbReference>
<dbReference type="InterPro" id="IPR005824">
    <property type="entry name" value="KOW"/>
</dbReference>
<dbReference type="InterPro" id="IPR014722">
    <property type="entry name" value="Rib_uL2_dom2"/>
</dbReference>
<dbReference type="PROSITE" id="PS01108">
    <property type="entry name" value="RIBOSOMAL_L24"/>
    <property type="match status" value="1"/>
</dbReference>
<dbReference type="CDD" id="cd06089">
    <property type="entry name" value="KOW_RPL26"/>
    <property type="match status" value="1"/>
</dbReference>
<comment type="function">
    <text evidence="5">One of two assembly initiator proteins, it binds directly to the 5'-end of the 23S rRNA, where it nucleates assembly of the 50S subunit.</text>
</comment>
<evidence type="ECO:0000313" key="9">
    <source>
        <dbReference type="EMBL" id="ARU06385.1"/>
    </source>
</evidence>
<dbReference type="InterPro" id="IPR003256">
    <property type="entry name" value="Ribosomal_uL24"/>
</dbReference>
<evidence type="ECO:0000259" key="8">
    <source>
        <dbReference type="Pfam" id="PF17136"/>
    </source>
</evidence>
<dbReference type="AlphaFoldDB" id="A0A1Y0ERU1"/>
<accession>A0A1Y0ERU1</accession>
<reference evidence="9 10" key="1">
    <citation type="submission" date="2017-05" db="EMBL/GenBank/DDBJ databases">
        <authorList>
            <person name="Song R."/>
            <person name="Chenine A.L."/>
            <person name="Ruprecht R.M."/>
        </authorList>
    </citation>
    <scope>NUCLEOTIDE SEQUENCE [LARGE SCALE GENOMIC DNA]</scope>
    <source>
        <strain evidence="9 10">DSM 26136</strain>
    </source>
</reference>
<evidence type="ECO:0000259" key="7">
    <source>
        <dbReference type="Pfam" id="PF00467"/>
    </source>
</evidence>
<organism evidence="9 10">
    <name type="scientific">Comamonas serinivorans</name>
    <dbReference type="NCBI Taxonomy" id="1082851"/>
    <lineage>
        <taxon>Bacteria</taxon>
        <taxon>Pseudomonadati</taxon>
        <taxon>Pseudomonadota</taxon>
        <taxon>Betaproteobacteria</taxon>
        <taxon>Burkholderiales</taxon>
        <taxon>Comamonadaceae</taxon>
        <taxon>Comamonas</taxon>
    </lineage>
</organism>